<evidence type="ECO:0000313" key="16">
    <source>
        <dbReference type="EMBL" id="PTL60518.1"/>
    </source>
</evidence>
<dbReference type="InterPro" id="IPR003953">
    <property type="entry name" value="FAD-dep_OxRdtase_2_FAD-bd"/>
</dbReference>
<keyword evidence="2 11" id="KW-0813">Transport</keyword>
<dbReference type="Gene3D" id="3.30.70.20">
    <property type="match status" value="1"/>
</dbReference>
<evidence type="ECO:0000256" key="12">
    <source>
        <dbReference type="SAM" id="MobiDB-lite"/>
    </source>
</evidence>
<dbReference type="Pfam" id="PF21162">
    <property type="entry name" value="ETFQO_UQ-bd"/>
    <property type="match status" value="1"/>
</dbReference>
<keyword evidence="6 11" id="KW-0249">Electron transport</keyword>
<dbReference type="InterPro" id="IPR040156">
    <property type="entry name" value="ETF-QO"/>
</dbReference>
<accession>A0A2T4UMS2</accession>
<dbReference type="EC" id="1.5.5.1" evidence="11"/>
<dbReference type="EMBL" id="PYYB01000001">
    <property type="protein sequence ID" value="PTL60518.1"/>
    <property type="molecule type" value="Genomic_DNA"/>
</dbReference>
<keyword evidence="7 11" id="KW-0560">Oxidoreductase</keyword>
<keyword evidence="17" id="KW-1185">Reference proteome</keyword>
<evidence type="ECO:0000256" key="5">
    <source>
        <dbReference type="ARBA" id="ARBA00022827"/>
    </source>
</evidence>
<dbReference type="GO" id="GO:0004174">
    <property type="term" value="F:electron-transferring-flavoprotein dehydrogenase activity"/>
    <property type="evidence" value="ECO:0007669"/>
    <property type="project" value="UniProtKB-UniRule"/>
</dbReference>
<evidence type="ECO:0000259" key="14">
    <source>
        <dbReference type="Pfam" id="PF05187"/>
    </source>
</evidence>
<dbReference type="Pfam" id="PF00890">
    <property type="entry name" value="FAD_binding_2"/>
    <property type="match status" value="1"/>
</dbReference>
<keyword evidence="8 11" id="KW-0408">Iron</keyword>
<proteinExistence type="predicted"/>
<dbReference type="SUPFAM" id="SSF54862">
    <property type="entry name" value="4Fe-4S ferredoxins"/>
    <property type="match status" value="1"/>
</dbReference>
<evidence type="ECO:0000256" key="4">
    <source>
        <dbReference type="ARBA" id="ARBA00022723"/>
    </source>
</evidence>
<keyword evidence="10 11" id="KW-0830">Ubiquinone</keyword>
<evidence type="ECO:0000259" key="13">
    <source>
        <dbReference type="Pfam" id="PF00890"/>
    </source>
</evidence>
<protein>
    <recommendedName>
        <fullName evidence="11">Electron transfer flavoprotein-ubiquinone oxidoreductase</fullName>
        <shortName evidence="11">ETF-QO</shortName>
        <ecNumber evidence="11">1.5.5.1</ecNumber>
    </recommendedName>
</protein>
<comment type="function">
    <text evidence="11">Accepts electrons from ETF and reduces ubiquinone.</text>
</comment>
<feature type="domain" description="ETF-QO/FixC ubiquinone-binding" evidence="15">
    <location>
        <begin position="254"/>
        <end position="353"/>
    </location>
</feature>
<dbReference type="Proteomes" id="UP000240739">
    <property type="component" value="Unassembled WGS sequence"/>
</dbReference>
<comment type="catalytic activity">
    <reaction evidence="11">
        <text>a ubiquinone + reduced [electron-transfer flavoprotein] = a ubiquinol + oxidized [electron-transfer flavoprotein] + H(+)</text>
        <dbReference type="Rhea" id="RHEA:24052"/>
        <dbReference type="Rhea" id="RHEA-COMP:9565"/>
        <dbReference type="Rhea" id="RHEA-COMP:9566"/>
        <dbReference type="Rhea" id="RHEA-COMP:10685"/>
        <dbReference type="Rhea" id="RHEA-COMP:10686"/>
        <dbReference type="ChEBI" id="CHEBI:15378"/>
        <dbReference type="ChEBI" id="CHEBI:16389"/>
        <dbReference type="ChEBI" id="CHEBI:17976"/>
        <dbReference type="ChEBI" id="CHEBI:57692"/>
        <dbReference type="ChEBI" id="CHEBI:58307"/>
        <dbReference type="EC" id="1.5.5.1"/>
    </reaction>
</comment>
<keyword evidence="9 11" id="KW-0411">Iron-sulfur</keyword>
<dbReference type="Gene3D" id="3.30.9.90">
    <property type="match status" value="1"/>
</dbReference>
<dbReference type="AlphaFoldDB" id="A0A2T4UMS2"/>
<evidence type="ECO:0000256" key="8">
    <source>
        <dbReference type="ARBA" id="ARBA00023004"/>
    </source>
</evidence>
<name>A0A2T4UMS2_9ACTN</name>
<feature type="domain" description="ETF-QO/FixX C-terminal" evidence="14">
    <location>
        <begin position="487"/>
        <end position="581"/>
    </location>
</feature>
<evidence type="ECO:0000256" key="9">
    <source>
        <dbReference type="ARBA" id="ARBA00023014"/>
    </source>
</evidence>
<evidence type="ECO:0000256" key="7">
    <source>
        <dbReference type="ARBA" id="ARBA00023002"/>
    </source>
</evidence>
<gene>
    <name evidence="16" type="ORF">C7Y72_13160</name>
</gene>
<evidence type="ECO:0000256" key="11">
    <source>
        <dbReference type="RuleBase" id="RU366068"/>
    </source>
</evidence>
<dbReference type="Gene3D" id="3.50.50.60">
    <property type="entry name" value="FAD/NAD(P)-binding domain"/>
    <property type="match status" value="1"/>
</dbReference>
<dbReference type="Pfam" id="PF05187">
    <property type="entry name" value="Fer4_ETF_QO"/>
    <property type="match status" value="1"/>
</dbReference>
<dbReference type="InterPro" id="IPR007859">
    <property type="entry name" value="ETF-QO/FixX_C"/>
</dbReference>
<dbReference type="PANTHER" id="PTHR10617">
    <property type="entry name" value="ELECTRON TRANSFER FLAVOPROTEIN-UBIQUINONE OXIDOREDUCTASE"/>
    <property type="match status" value="1"/>
</dbReference>
<dbReference type="GO" id="GO:0046872">
    <property type="term" value="F:metal ion binding"/>
    <property type="evidence" value="ECO:0007669"/>
    <property type="project" value="UniProtKB-KW"/>
</dbReference>
<evidence type="ECO:0000259" key="15">
    <source>
        <dbReference type="Pfam" id="PF21162"/>
    </source>
</evidence>
<dbReference type="SUPFAM" id="SSF51905">
    <property type="entry name" value="FAD/NAD(P)-binding domain"/>
    <property type="match status" value="1"/>
</dbReference>
<keyword evidence="3 11" id="KW-0285">Flavoprotein</keyword>
<organism evidence="16 17">
    <name type="scientific">Paraconexibacter algicola</name>
    <dbReference type="NCBI Taxonomy" id="2133960"/>
    <lineage>
        <taxon>Bacteria</taxon>
        <taxon>Bacillati</taxon>
        <taxon>Actinomycetota</taxon>
        <taxon>Thermoleophilia</taxon>
        <taxon>Solirubrobacterales</taxon>
        <taxon>Paraconexibacteraceae</taxon>
        <taxon>Paraconexibacter</taxon>
    </lineage>
</organism>
<evidence type="ECO:0000256" key="3">
    <source>
        <dbReference type="ARBA" id="ARBA00022630"/>
    </source>
</evidence>
<comment type="cofactor">
    <cofactor evidence="1 11">
        <name>FAD</name>
        <dbReference type="ChEBI" id="CHEBI:57692"/>
    </cofactor>
</comment>
<dbReference type="RefSeq" id="WP_107569216.1">
    <property type="nucleotide sequence ID" value="NZ_PYYB01000001.1"/>
</dbReference>
<evidence type="ECO:0000256" key="10">
    <source>
        <dbReference type="ARBA" id="ARBA00023075"/>
    </source>
</evidence>
<feature type="domain" description="FAD-dependent oxidoreductase 2 FAD-binding" evidence="13">
    <location>
        <begin position="131"/>
        <end position="237"/>
    </location>
</feature>
<sequence length="583" mass="63224">MAATTKNGKTAPAAYPPPVNTQQEFIKREVDPEDEIIEVGVAIVGGGTAGLATANRLLQLLHEDAENGGDVMERLGEVPVAIVEKAKVCGGHTLSGAVVRPDPLLELFPDMTREDWRKEGFAYGEVTKEAVYATPTSKISLRVPTPPNFKNHGNEVISVSALARYQARVAEEAGAYILTETAATQLLVEDGRVRGVRSGDKGRGKEGQELGNFEPGTDIVAQHTVLAEGCWGHLTGAAIREFDLAENREPQVWELGVKEVWKVPKPLDRLIHTLGPWPLAISPKYGQVGGTWIYPMKDEKTGEDLVSIGFVVELEYADATTSPHDMLQTFKTHPLVRKILEGGERVAWGAKALPGGGYWSMPKLSMPGALIVGDAGGMVDTLALKGVHHCIKSGILAGEAIFNALKTGESSLESYEQAIEESTVGKELWEVRNARQPLQKGLLIGGPISGLHQVTKGKLPGRLAWHRNDHKPMFIGKTKDRYVKPDGKYTFDKLSSVYITGNATRDDAPNHIRVQKNVPREVAETWVWMCPAGVYEIPEDEPETGKVNVVVNYTNCVQCGAITAKGGRLTTPEGGDGPLYQIT</sequence>
<comment type="caution">
    <text evidence="16">The sequence shown here is derived from an EMBL/GenBank/DDBJ whole genome shotgun (WGS) entry which is preliminary data.</text>
</comment>
<dbReference type="GO" id="GO:0051539">
    <property type="term" value="F:4 iron, 4 sulfur cluster binding"/>
    <property type="evidence" value="ECO:0007669"/>
    <property type="project" value="UniProtKB-UniRule"/>
</dbReference>
<keyword evidence="5 11" id="KW-0274">FAD</keyword>
<dbReference type="InterPro" id="IPR036188">
    <property type="entry name" value="FAD/NAD-bd_sf"/>
</dbReference>
<dbReference type="PANTHER" id="PTHR10617:SF107">
    <property type="entry name" value="ELECTRON TRANSFER FLAVOPROTEIN-UBIQUINONE OXIDOREDUCTASE, MITOCHONDRIAL"/>
    <property type="match status" value="1"/>
</dbReference>
<dbReference type="SUPFAM" id="SSF54373">
    <property type="entry name" value="FAD-linked reductases, C-terminal domain"/>
    <property type="match status" value="1"/>
</dbReference>
<dbReference type="OrthoDB" id="833207at2"/>
<evidence type="ECO:0000313" key="17">
    <source>
        <dbReference type="Proteomes" id="UP000240739"/>
    </source>
</evidence>
<dbReference type="InterPro" id="IPR049398">
    <property type="entry name" value="ETF-QO/FixC_UQ-bd"/>
</dbReference>
<evidence type="ECO:0000256" key="1">
    <source>
        <dbReference type="ARBA" id="ARBA00001974"/>
    </source>
</evidence>
<reference evidence="16 17" key="1">
    <citation type="submission" date="2018-03" db="EMBL/GenBank/DDBJ databases">
        <title>Aquarubrobacter algicola gen. nov., sp. nov., a novel actinobacterium isolated from shallow eutrophic lake during the end of cyanobacterial harmful algal blooms.</title>
        <authorList>
            <person name="Chun S.J."/>
        </authorList>
    </citation>
    <scope>NUCLEOTIDE SEQUENCE [LARGE SCALE GENOMIC DNA]</scope>
    <source>
        <strain evidence="16 17">Seoho-28</strain>
    </source>
</reference>
<comment type="cofactor">
    <cofactor evidence="11">
        <name>[4Fe-4S] cluster</name>
        <dbReference type="ChEBI" id="CHEBI:49883"/>
    </cofactor>
    <text evidence="11">Binds 1 [4Fe-4S] cluster.</text>
</comment>
<evidence type="ECO:0000256" key="6">
    <source>
        <dbReference type="ARBA" id="ARBA00022982"/>
    </source>
</evidence>
<keyword evidence="4 11" id="KW-0479">Metal-binding</keyword>
<evidence type="ECO:0000256" key="2">
    <source>
        <dbReference type="ARBA" id="ARBA00022448"/>
    </source>
</evidence>
<feature type="region of interest" description="Disordered" evidence="12">
    <location>
        <begin position="1"/>
        <end position="21"/>
    </location>
</feature>